<dbReference type="Pfam" id="PF00121">
    <property type="entry name" value="TIM"/>
    <property type="match status" value="1"/>
</dbReference>
<dbReference type="UniPathway" id="UPA00109">
    <property type="reaction ID" value="UER00189"/>
</dbReference>
<dbReference type="GO" id="GO:0006094">
    <property type="term" value="P:gluconeogenesis"/>
    <property type="evidence" value="ECO:0007669"/>
    <property type="project" value="UniProtKB-UniPathway"/>
</dbReference>
<dbReference type="GO" id="GO:0005829">
    <property type="term" value="C:cytosol"/>
    <property type="evidence" value="ECO:0007669"/>
    <property type="project" value="TreeGrafter"/>
</dbReference>
<dbReference type="GO" id="GO:0006096">
    <property type="term" value="P:glycolytic process"/>
    <property type="evidence" value="ECO:0007669"/>
    <property type="project" value="UniProtKB-UniRule"/>
</dbReference>
<dbReference type="GO" id="GO:0019563">
    <property type="term" value="P:glycerol catabolic process"/>
    <property type="evidence" value="ECO:0007669"/>
    <property type="project" value="TreeGrafter"/>
</dbReference>
<dbReference type="PANTHER" id="PTHR21139:SF42">
    <property type="entry name" value="TRIOSEPHOSPHATE ISOMERASE"/>
    <property type="match status" value="1"/>
</dbReference>
<dbReference type="GO" id="GO:0004807">
    <property type="term" value="F:triose-phosphate isomerase activity"/>
    <property type="evidence" value="ECO:0007669"/>
    <property type="project" value="UniProtKB-UniRule"/>
</dbReference>
<dbReference type="Gene3D" id="3.20.20.70">
    <property type="entry name" value="Aldolase class I"/>
    <property type="match status" value="1"/>
</dbReference>
<comment type="pathway">
    <text evidence="3">Carbohydrate biosynthesis; gluconeogenesis.</text>
</comment>
<dbReference type="AlphaFoldDB" id="A0A2H0UP50"/>
<dbReference type="InterPro" id="IPR000652">
    <property type="entry name" value="Triosephosphate_isomerase"/>
</dbReference>
<keyword evidence="3" id="KW-0963">Cytoplasm</keyword>
<evidence type="ECO:0000256" key="1">
    <source>
        <dbReference type="ARBA" id="ARBA00007422"/>
    </source>
</evidence>
<dbReference type="SUPFAM" id="SSF51351">
    <property type="entry name" value="Triosephosphate isomerase (TIM)"/>
    <property type="match status" value="1"/>
</dbReference>
<evidence type="ECO:0000256" key="2">
    <source>
        <dbReference type="ARBA" id="ARBA00023235"/>
    </source>
</evidence>
<dbReference type="CDD" id="cd00311">
    <property type="entry name" value="TIM"/>
    <property type="match status" value="1"/>
</dbReference>
<organism evidence="4 5">
    <name type="scientific">Candidatus Harrisonbacteria bacterium CG10_big_fil_rev_8_21_14_0_10_45_28</name>
    <dbReference type="NCBI Taxonomy" id="1974586"/>
    <lineage>
        <taxon>Bacteria</taxon>
        <taxon>Candidatus Harrisoniibacteriota</taxon>
    </lineage>
</organism>
<dbReference type="EMBL" id="PFBC01000011">
    <property type="protein sequence ID" value="PIR88173.1"/>
    <property type="molecule type" value="Genomic_DNA"/>
</dbReference>
<keyword evidence="2 3" id="KW-0413">Isomerase</keyword>
<evidence type="ECO:0000313" key="4">
    <source>
        <dbReference type="EMBL" id="PIR88173.1"/>
    </source>
</evidence>
<evidence type="ECO:0000256" key="3">
    <source>
        <dbReference type="RuleBase" id="RU363013"/>
    </source>
</evidence>
<dbReference type="EC" id="5.3.1.1" evidence="3"/>
<protein>
    <recommendedName>
        <fullName evidence="3">Triosephosphate isomerase</fullName>
        <ecNumber evidence="3">5.3.1.1</ecNumber>
    </recommendedName>
</protein>
<keyword evidence="3" id="KW-0324">Glycolysis</keyword>
<dbReference type="InterPro" id="IPR035990">
    <property type="entry name" value="TIM_sf"/>
</dbReference>
<dbReference type="GO" id="GO:0046166">
    <property type="term" value="P:glyceraldehyde-3-phosphate biosynthetic process"/>
    <property type="evidence" value="ECO:0007669"/>
    <property type="project" value="TreeGrafter"/>
</dbReference>
<name>A0A2H0UP50_9BACT</name>
<dbReference type="PROSITE" id="PS51440">
    <property type="entry name" value="TIM_2"/>
    <property type="match status" value="1"/>
</dbReference>
<dbReference type="UniPathway" id="UPA00138"/>
<comment type="caution">
    <text evidence="4">The sequence shown here is derived from an EMBL/GenBank/DDBJ whole genome shotgun (WGS) entry which is preliminary data.</text>
</comment>
<reference evidence="5" key="1">
    <citation type="submission" date="2017-09" db="EMBL/GenBank/DDBJ databases">
        <title>Depth-based differentiation of microbial function through sediment-hosted aquifers and enrichment of novel symbionts in the deep terrestrial subsurface.</title>
        <authorList>
            <person name="Probst A.J."/>
            <person name="Ladd B."/>
            <person name="Jarett J.K."/>
            <person name="Geller-Mcgrath D.E."/>
            <person name="Sieber C.M.K."/>
            <person name="Emerson J.B."/>
            <person name="Anantharaman K."/>
            <person name="Thomas B.C."/>
            <person name="Malmstrom R."/>
            <person name="Stieglmeier M."/>
            <person name="Klingl A."/>
            <person name="Woyke T."/>
            <person name="Ryan C.M."/>
            <person name="Banfield J.F."/>
        </authorList>
    </citation>
    <scope>NUCLEOTIDE SEQUENCE [LARGE SCALE GENOMIC DNA]</scope>
</reference>
<dbReference type="NCBIfam" id="TIGR00419">
    <property type="entry name" value="tim"/>
    <property type="match status" value="1"/>
</dbReference>
<dbReference type="Proteomes" id="UP000230903">
    <property type="component" value="Unassembled WGS sequence"/>
</dbReference>
<dbReference type="PANTHER" id="PTHR21139">
    <property type="entry name" value="TRIOSEPHOSPHATE ISOMERASE"/>
    <property type="match status" value="1"/>
</dbReference>
<evidence type="ECO:0000313" key="5">
    <source>
        <dbReference type="Proteomes" id="UP000230903"/>
    </source>
</evidence>
<proteinExistence type="inferred from homology"/>
<comment type="subcellular location">
    <subcellularLocation>
        <location evidence="3">Cytoplasm</location>
    </subcellularLocation>
</comment>
<comment type="subunit">
    <text evidence="3">Homodimer.</text>
</comment>
<comment type="catalytic activity">
    <reaction evidence="3">
        <text>D-glyceraldehyde 3-phosphate = dihydroxyacetone phosphate</text>
        <dbReference type="Rhea" id="RHEA:18585"/>
        <dbReference type="ChEBI" id="CHEBI:57642"/>
        <dbReference type="ChEBI" id="CHEBI:59776"/>
        <dbReference type="EC" id="5.3.1.1"/>
    </reaction>
</comment>
<comment type="pathway">
    <text evidence="3">Carbohydrate degradation; glycolysis; D-glyceraldehyde 3-phosphate from glycerone phosphate: step 1/1.</text>
</comment>
<gene>
    <name evidence="4" type="primary">tpiA</name>
    <name evidence="4" type="ORF">COU10_00670</name>
</gene>
<dbReference type="InterPro" id="IPR013785">
    <property type="entry name" value="Aldolase_TIM"/>
</dbReference>
<sequence length="249" mass="27057">MNKLLIANWKMNPATEVEAEEMARYSDSEGVVICPPFPFLSAVKNTLSKASLGAQDLFWEKDTGPFTGEVSAGELKSFGVKYVIIGHSDRRKYFNETNEDVARKTGAAMADGLMPIVCLGESRQEHDAGKAMEVVEKQFKTVLEALSVMAGGELIVCYEPVWAISSNAVEAGLTDEAVAGAPTMASEMMKFMKTIAQPYNLNIKYIYGGSANGENIDMLLAQDEIEGFLVGGASLKKEEFEKMILAVNS</sequence>
<comment type="similarity">
    <text evidence="1 3">Belongs to the triosephosphate isomerase family.</text>
</comment>
<accession>A0A2H0UP50</accession>
<keyword evidence="3" id="KW-0312">Gluconeogenesis</keyword>